<keyword evidence="2" id="KW-1185">Reference proteome</keyword>
<evidence type="ECO:0000313" key="2">
    <source>
        <dbReference type="Proteomes" id="UP000078582"/>
    </source>
</evidence>
<dbReference type="AlphaFoldDB" id="A0A192H4X1"/>
<dbReference type="EMBL" id="CP014873">
    <property type="protein sequence ID" value="ANK63262.1"/>
    <property type="molecule type" value="Genomic_DNA"/>
</dbReference>
<proteinExistence type="predicted"/>
<accession>A0A192H4X1</accession>
<dbReference type="STRING" id="375175.AYR53_11080"/>
<sequence>MLSIIELGLLLIILLVEGWFWWLIKIPARPNWWVRGGLVLLALLLLCLTVPNESFVTAKIQSIFAAGLLIVIAVWPKGLMVKGILNGAYSTRLYTTIISIQLRFDQKRKVTYLAYQAGPMAHYQLRFKKTPTELQSYLEHYFDADLIQKQASKK</sequence>
<dbReference type="KEGG" id="lbt:AYR52_06415"/>
<gene>
    <name evidence="1" type="ORF">AYR53_11080</name>
</gene>
<dbReference type="RefSeq" id="WP_068225210.1">
    <property type="nucleotide sequence ID" value="NZ_CP014623.1"/>
</dbReference>
<organism evidence="1 2">
    <name type="scientific">Loigolactobacillus backii</name>
    <dbReference type="NCBI Taxonomy" id="375175"/>
    <lineage>
        <taxon>Bacteria</taxon>
        <taxon>Bacillati</taxon>
        <taxon>Bacillota</taxon>
        <taxon>Bacilli</taxon>
        <taxon>Lactobacillales</taxon>
        <taxon>Lactobacillaceae</taxon>
        <taxon>Loigolactobacillus</taxon>
    </lineage>
</organism>
<name>A0A192H4X1_9LACO</name>
<dbReference type="GeneID" id="42982803"/>
<dbReference type="Proteomes" id="UP000078582">
    <property type="component" value="Chromosome"/>
</dbReference>
<evidence type="ECO:0000313" key="1">
    <source>
        <dbReference type="EMBL" id="ANK63262.1"/>
    </source>
</evidence>
<protein>
    <submittedName>
        <fullName evidence="1">Uncharacterized protein</fullName>
    </submittedName>
</protein>
<reference evidence="1 2" key="1">
    <citation type="submission" date="2016-03" db="EMBL/GenBank/DDBJ databases">
        <title>Pediococcus and Lactobacillus from brewery environment - whole genome sequencing and assembly.</title>
        <authorList>
            <person name="Behr J."/>
            <person name="Geissler A.J."/>
            <person name="Vogel R.F."/>
        </authorList>
    </citation>
    <scope>NUCLEOTIDE SEQUENCE [LARGE SCALE GENOMIC DNA]</scope>
    <source>
        <strain evidence="1 2">TMW 1.1989</strain>
    </source>
</reference>